<evidence type="ECO:0000313" key="3">
    <source>
        <dbReference type="Proteomes" id="UP001284547"/>
    </source>
</evidence>
<name>A0AAW8XVN1_9ENTR</name>
<proteinExistence type="predicted"/>
<dbReference type="Gene3D" id="2.60.120.10">
    <property type="entry name" value="Jelly Rolls"/>
    <property type="match status" value="1"/>
</dbReference>
<evidence type="ECO:0000313" key="2">
    <source>
        <dbReference type="EMBL" id="MDV0845114.1"/>
    </source>
</evidence>
<protein>
    <submittedName>
        <fullName evidence="2">Cupin domain-containing protein</fullName>
    </submittedName>
</protein>
<dbReference type="Proteomes" id="UP001284547">
    <property type="component" value="Unassembled WGS sequence"/>
</dbReference>
<dbReference type="EMBL" id="JAWHZD010000042">
    <property type="protein sequence ID" value="MDV0845114.1"/>
    <property type="molecule type" value="Genomic_DNA"/>
</dbReference>
<reference evidence="2" key="1">
    <citation type="submission" date="2023-10" db="EMBL/GenBank/DDBJ databases">
        <title>Surveillance and assessment of the effects of hospital wastewater treatment on clearance of pathogenic bacterial and antimicrobial resistance genes.</title>
        <authorList>
            <person name="Wu Y."/>
        </authorList>
    </citation>
    <scope>NUCLEOTIDE SEQUENCE</scope>
    <source>
        <strain evidence="2">23-M-SRM-33-1</strain>
    </source>
</reference>
<evidence type="ECO:0000259" key="1">
    <source>
        <dbReference type="Pfam" id="PF12973"/>
    </source>
</evidence>
<dbReference type="CDD" id="cd20303">
    <property type="entry name" value="cupin_ChrR_1"/>
    <property type="match status" value="1"/>
</dbReference>
<dbReference type="InterPro" id="IPR025979">
    <property type="entry name" value="ChrR-like_cupin_dom"/>
</dbReference>
<dbReference type="Pfam" id="PF12973">
    <property type="entry name" value="Cupin_7"/>
    <property type="match status" value="1"/>
</dbReference>
<dbReference type="AlphaFoldDB" id="A0AAW8XVN1"/>
<comment type="caution">
    <text evidence="2">The sequence shown here is derived from an EMBL/GenBank/DDBJ whole genome shotgun (WGS) entry which is preliminary data.</text>
</comment>
<dbReference type="InterPro" id="IPR014710">
    <property type="entry name" value="RmlC-like_jellyroll"/>
</dbReference>
<dbReference type="SUPFAM" id="SSF51182">
    <property type="entry name" value="RmlC-like cupins"/>
    <property type="match status" value="2"/>
</dbReference>
<organism evidence="2 3">
    <name type="scientific">Klebsiella quasipneumoniae subsp. quasipneumoniae</name>
    <dbReference type="NCBI Taxonomy" id="1667327"/>
    <lineage>
        <taxon>Bacteria</taxon>
        <taxon>Pseudomonadati</taxon>
        <taxon>Pseudomonadota</taxon>
        <taxon>Gammaproteobacteria</taxon>
        <taxon>Enterobacterales</taxon>
        <taxon>Enterobacteriaceae</taxon>
        <taxon>Klebsiella/Raoultella group</taxon>
        <taxon>Klebsiella</taxon>
        <taxon>Klebsiella pneumoniae complex</taxon>
    </lineage>
</organism>
<accession>A0AAW8XVN1</accession>
<dbReference type="RefSeq" id="WP_101861595.1">
    <property type="nucleotide sequence ID" value="NZ_JAOUTP010000007.1"/>
</dbReference>
<feature type="domain" description="ChrR-like cupin" evidence="1">
    <location>
        <begin position="9"/>
        <end position="111"/>
    </location>
</feature>
<gene>
    <name evidence="2" type="ORF">RZP41_28330</name>
</gene>
<dbReference type="InterPro" id="IPR011051">
    <property type="entry name" value="RmlC_Cupin_sf"/>
</dbReference>
<sequence>MLINHDFTQRVTVSCDDYHWVHSPQTGIDRVMLDRIGGEQARATSVVRYLPLTVFPQHQHPGGEEILVLQGQFSEGNRDYPTGWYLRNPPGSSHQPHSKNGTLLFVKLGQMTTQETVPLRIDTRAPENWLADGGMSVCPLFESAQESVCLLGIHAGALLVDPALKGGAELLIVEGSMIEGNRIHAKGSWIRIPSGQGMAFTAGIDNTLVYLKKGHLDVEQVTVP</sequence>